<accession>A0ABV3ZFV5</accession>
<keyword evidence="5" id="KW-0812">Transmembrane</keyword>
<comment type="caution">
    <text evidence="9">The sequence shown here is derived from an EMBL/GenBank/DDBJ whole genome shotgun (WGS) entry which is preliminary data.</text>
</comment>
<evidence type="ECO:0000313" key="9">
    <source>
        <dbReference type="EMBL" id="MEX6688475.1"/>
    </source>
</evidence>
<dbReference type="SUPFAM" id="SSF56954">
    <property type="entry name" value="Outer membrane efflux proteins (OEP)"/>
    <property type="match status" value="1"/>
</dbReference>
<comment type="similarity">
    <text evidence="2">Belongs to the outer membrane factor (OMF) (TC 1.B.17) family.</text>
</comment>
<evidence type="ECO:0000313" key="10">
    <source>
        <dbReference type="Proteomes" id="UP001560573"/>
    </source>
</evidence>
<sequence length="468" mass="51874">MFKKFFFYSLLLFAAGLKTTVVCSQQALSLKEAIDIAVKNYGTIRAKSNYVKASEQSVIQSQKEYLPDLNVSFQQDYGTVNGQTGPSYGYRGLSVASSGPSLASQNWNSAFGALYLANVNWDFFAFGKAKEKIKVAQTVLARDVNDLGQEKFQHTIRVSAAYLTVLAAHQVSRSQQNNLDRATALRNVVVARVKNGLNAGVDSSLANAEVSNAKISLTRAKDYEQEQMNQLAQLMGVPATDFLLDTLYVTQIPPGILDTTQGDQQNHPLLKFYRERINLSNEQAKYYNTFKYPTFSVFGVMQGKGSGFDYDYGALNKGGFTHSYFDGVNPTRSNYILGVGMIWNLTSPLRVNRQVEALKYTSKGLQDEYDQVNQNLHNQLELSDVKIKNALSNYREAPIQVKSAADAYLQKSVLYKNGLSNIVDVTQALYGLNRAETDRDIAFANVWQALLLKAAASGDFSTVLNGLR</sequence>
<feature type="signal peptide" evidence="8">
    <location>
        <begin position="1"/>
        <end position="24"/>
    </location>
</feature>
<gene>
    <name evidence="9" type="ORF">QTN47_13255</name>
</gene>
<organism evidence="9 10">
    <name type="scientific">Danxiaibacter flavus</name>
    <dbReference type="NCBI Taxonomy" id="3049108"/>
    <lineage>
        <taxon>Bacteria</taxon>
        <taxon>Pseudomonadati</taxon>
        <taxon>Bacteroidota</taxon>
        <taxon>Chitinophagia</taxon>
        <taxon>Chitinophagales</taxon>
        <taxon>Chitinophagaceae</taxon>
        <taxon>Danxiaibacter</taxon>
    </lineage>
</organism>
<evidence type="ECO:0000256" key="2">
    <source>
        <dbReference type="ARBA" id="ARBA00007613"/>
    </source>
</evidence>
<keyword evidence="10" id="KW-1185">Reference proteome</keyword>
<protein>
    <submittedName>
        <fullName evidence="9">TolC family protein</fullName>
    </submittedName>
</protein>
<evidence type="ECO:0000256" key="5">
    <source>
        <dbReference type="ARBA" id="ARBA00022692"/>
    </source>
</evidence>
<dbReference type="Gene3D" id="1.20.1600.10">
    <property type="entry name" value="Outer membrane efflux proteins (OEP)"/>
    <property type="match status" value="1"/>
</dbReference>
<dbReference type="PANTHER" id="PTHR30026:SF20">
    <property type="entry name" value="OUTER MEMBRANE PROTEIN TOLC"/>
    <property type="match status" value="1"/>
</dbReference>
<evidence type="ECO:0000256" key="3">
    <source>
        <dbReference type="ARBA" id="ARBA00022448"/>
    </source>
</evidence>
<keyword evidence="7" id="KW-0998">Cell outer membrane</keyword>
<dbReference type="Proteomes" id="UP001560573">
    <property type="component" value="Unassembled WGS sequence"/>
</dbReference>
<evidence type="ECO:0000256" key="7">
    <source>
        <dbReference type="ARBA" id="ARBA00023237"/>
    </source>
</evidence>
<keyword evidence="4" id="KW-1134">Transmembrane beta strand</keyword>
<dbReference type="Pfam" id="PF02321">
    <property type="entry name" value="OEP"/>
    <property type="match status" value="1"/>
</dbReference>
<name>A0ABV3ZFV5_9BACT</name>
<dbReference type="InterPro" id="IPR051906">
    <property type="entry name" value="TolC-like"/>
</dbReference>
<feature type="chain" id="PRO_5047379865" evidence="8">
    <location>
        <begin position="25"/>
        <end position="468"/>
    </location>
</feature>
<evidence type="ECO:0000256" key="1">
    <source>
        <dbReference type="ARBA" id="ARBA00004442"/>
    </source>
</evidence>
<keyword evidence="6" id="KW-0472">Membrane</keyword>
<evidence type="ECO:0000256" key="8">
    <source>
        <dbReference type="SAM" id="SignalP"/>
    </source>
</evidence>
<dbReference type="PANTHER" id="PTHR30026">
    <property type="entry name" value="OUTER MEMBRANE PROTEIN TOLC"/>
    <property type="match status" value="1"/>
</dbReference>
<dbReference type="InterPro" id="IPR003423">
    <property type="entry name" value="OMP_efflux"/>
</dbReference>
<dbReference type="RefSeq" id="WP_369329885.1">
    <property type="nucleotide sequence ID" value="NZ_JAULBC010000004.1"/>
</dbReference>
<dbReference type="EMBL" id="JAULBC010000004">
    <property type="protein sequence ID" value="MEX6688475.1"/>
    <property type="molecule type" value="Genomic_DNA"/>
</dbReference>
<evidence type="ECO:0000256" key="6">
    <source>
        <dbReference type="ARBA" id="ARBA00023136"/>
    </source>
</evidence>
<reference evidence="9 10" key="1">
    <citation type="submission" date="2023-07" db="EMBL/GenBank/DDBJ databases">
        <authorList>
            <person name="Lian W.-H."/>
        </authorList>
    </citation>
    <scope>NUCLEOTIDE SEQUENCE [LARGE SCALE GENOMIC DNA]</scope>
    <source>
        <strain evidence="9 10">SYSU DXS3180</strain>
    </source>
</reference>
<keyword evidence="8" id="KW-0732">Signal</keyword>
<proteinExistence type="inferred from homology"/>
<comment type="subcellular location">
    <subcellularLocation>
        <location evidence="1">Cell outer membrane</location>
    </subcellularLocation>
</comment>
<keyword evidence="3" id="KW-0813">Transport</keyword>
<evidence type="ECO:0000256" key="4">
    <source>
        <dbReference type="ARBA" id="ARBA00022452"/>
    </source>
</evidence>